<organism evidence="1 2">
    <name type="scientific">Brassica cretica</name>
    <name type="common">Mustard</name>
    <dbReference type="NCBI Taxonomy" id="69181"/>
    <lineage>
        <taxon>Eukaryota</taxon>
        <taxon>Viridiplantae</taxon>
        <taxon>Streptophyta</taxon>
        <taxon>Embryophyta</taxon>
        <taxon>Tracheophyta</taxon>
        <taxon>Spermatophyta</taxon>
        <taxon>Magnoliopsida</taxon>
        <taxon>eudicotyledons</taxon>
        <taxon>Gunneridae</taxon>
        <taxon>Pentapetalae</taxon>
        <taxon>rosids</taxon>
        <taxon>malvids</taxon>
        <taxon>Brassicales</taxon>
        <taxon>Brassicaceae</taxon>
        <taxon>Brassiceae</taxon>
        <taxon>Brassica</taxon>
    </lineage>
</organism>
<comment type="caution">
    <text evidence="1">The sequence shown here is derived from an EMBL/GenBank/DDBJ whole genome shotgun (WGS) entry which is preliminary data.</text>
</comment>
<accession>A0ABQ7D1W0</accession>
<sequence>MLPNVSRNSMWVNEHLEILIAHAIIEGGSGGDVSSTSPSSSPSGVSRLLLSLLFTQPFSSFCVSLGDLDVLVLHVCLVFRSACLGSDPVGENIHDGSELCGSVFSAHASVSQREEPLSSVSVVLRHRCVPSAEGFNLVNLSCGFRPPIRLLGLWRPSPALSFSVYPGTVEYAALADVVTSWFYLLSSWQWFGGFHREQVVQMRFMLFMKKSSALLALLHRSLQEPRLVLAH</sequence>
<dbReference type="EMBL" id="QGKV02000759">
    <property type="protein sequence ID" value="KAF3565413.1"/>
    <property type="molecule type" value="Genomic_DNA"/>
</dbReference>
<gene>
    <name evidence="1" type="ORF">DY000_02015293</name>
</gene>
<evidence type="ECO:0000313" key="1">
    <source>
        <dbReference type="EMBL" id="KAF3565413.1"/>
    </source>
</evidence>
<evidence type="ECO:0000313" key="2">
    <source>
        <dbReference type="Proteomes" id="UP000266723"/>
    </source>
</evidence>
<dbReference type="Proteomes" id="UP000266723">
    <property type="component" value="Unassembled WGS sequence"/>
</dbReference>
<proteinExistence type="predicted"/>
<keyword evidence="2" id="KW-1185">Reference proteome</keyword>
<reference evidence="1 2" key="1">
    <citation type="journal article" date="2020" name="BMC Genomics">
        <title>Intraspecific diversification of the crop wild relative Brassica cretica Lam. using demographic model selection.</title>
        <authorList>
            <person name="Kioukis A."/>
            <person name="Michalopoulou V.A."/>
            <person name="Briers L."/>
            <person name="Pirintsos S."/>
            <person name="Studholme D.J."/>
            <person name="Pavlidis P."/>
            <person name="Sarris P.F."/>
        </authorList>
    </citation>
    <scope>NUCLEOTIDE SEQUENCE [LARGE SCALE GENOMIC DNA]</scope>
    <source>
        <strain evidence="2">cv. PFS-1207/04</strain>
    </source>
</reference>
<protein>
    <submittedName>
        <fullName evidence="1">Uncharacterized protein</fullName>
    </submittedName>
</protein>
<name>A0ABQ7D1W0_BRACR</name>